<feature type="repeat" description="PPR" evidence="4">
    <location>
        <begin position="201"/>
        <end position="235"/>
    </location>
</feature>
<dbReference type="Gramene" id="TraesCS3D02G345800.1">
    <property type="protein sequence ID" value="TraesCS3D02G345800.1.cds1"/>
    <property type="gene ID" value="TraesCS3D02G345800"/>
</dbReference>
<feature type="repeat" description="PPR" evidence="4">
    <location>
        <begin position="423"/>
        <end position="457"/>
    </location>
</feature>
<evidence type="ECO:0000313" key="7">
    <source>
        <dbReference type="EnsemblPlants" id="TraesCS3D02G345800.1.cds1"/>
    </source>
</evidence>
<dbReference type="Gene3D" id="1.25.40.10">
    <property type="entry name" value="Tetratricopeptide repeat domain"/>
    <property type="match status" value="4"/>
</dbReference>
<dbReference type="FunFam" id="1.25.40.10:FF:001161">
    <property type="entry name" value="Pentatricopeptide repeat-containing protein"/>
    <property type="match status" value="1"/>
</dbReference>
<keyword evidence="8" id="KW-1185">Reference proteome</keyword>
<evidence type="ECO:0000256" key="5">
    <source>
        <dbReference type="SAM" id="MobiDB-lite"/>
    </source>
</evidence>
<name>A0A3B6H1E2_WHEAT</name>
<dbReference type="STRING" id="4565.A0A3B6H1E2"/>
<dbReference type="PANTHER" id="PTHR47447:SF7">
    <property type="entry name" value="PENTATRICOPEPTIDE REPEAT-CONTAINING PROTEIN"/>
    <property type="match status" value="1"/>
</dbReference>
<feature type="repeat" description="PPR" evidence="4">
    <location>
        <begin position="166"/>
        <end position="200"/>
    </location>
</feature>
<feature type="repeat" description="PPR" evidence="4">
    <location>
        <begin position="595"/>
        <end position="629"/>
    </location>
</feature>
<dbReference type="OMA" id="HESANLT"/>
<keyword evidence="3" id="KW-0809">Transit peptide</keyword>
<dbReference type="InterPro" id="IPR057027">
    <property type="entry name" value="TPR_mt"/>
</dbReference>
<evidence type="ECO:0000256" key="2">
    <source>
        <dbReference type="ARBA" id="ARBA00022737"/>
    </source>
</evidence>
<dbReference type="Gramene" id="TraesROB_scaffold_065804_01G000100.1">
    <property type="protein sequence ID" value="TraesROB_scaffold_065804_01G000100.1"/>
    <property type="gene ID" value="TraesROB_scaffold_065804_01G000100"/>
</dbReference>
<dbReference type="Pfam" id="PF23276">
    <property type="entry name" value="TPR_24"/>
    <property type="match status" value="1"/>
</dbReference>
<evidence type="ECO:0000256" key="3">
    <source>
        <dbReference type="ARBA" id="ARBA00022946"/>
    </source>
</evidence>
<reference evidence="7" key="1">
    <citation type="submission" date="2018-08" db="EMBL/GenBank/DDBJ databases">
        <authorList>
            <person name="Rossello M."/>
        </authorList>
    </citation>
    <scope>NUCLEOTIDE SEQUENCE [LARGE SCALE GENOMIC DNA]</scope>
    <source>
        <strain evidence="7">cv. Chinese Spring</strain>
    </source>
</reference>
<dbReference type="OrthoDB" id="185373at2759"/>
<dbReference type="Pfam" id="PF01535">
    <property type="entry name" value="PPR"/>
    <property type="match status" value="2"/>
</dbReference>
<dbReference type="Proteomes" id="UP000019116">
    <property type="component" value="Chromosome 3D"/>
</dbReference>
<evidence type="ECO:0000259" key="6">
    <source>
        <dbReference type="Pfam" id="PF23276"/>
    </source>
</evidence>
<feature type="repeat" description="PPR" evidence="4">
    <location>
        <begin position="236"/>
        <end position="270"/>
    </location>
</feature>
<feature type="repeat" description="PPR" evidence="4">
    <location>
        <begin position="271"/>
        <end position="306"/>
    </location>
</feature>
<proteinExistence type="inferred from homology"/>
<feature type="repeat" description="PPR" evidence="4">
    <location>
        <begin position="378"/>
        <end position="408"/>
    </location>
</feature>
<dbReference type="EnsemblPlants" id="TraesCS3D02G345800.1">
    <property type="protein sequence ID" value="TraesCS3D02G345800.1.cds1"/>
    <property type="gene ID" value="TraesCS3D02G345800"/>
</dbReference>
<evidence type="ECO:0000313" key="8">
    <source>
        <dbReference type="Proteomes" id="UP000019116"/>
    </source>
</evidence>
<organism evidence="7">
    <name type="scientific">Triticum aestivum</name>
    <name type="common">Wheat</name>
    <dbReference type="NCBI Taxonomy" id="4565"/>
    <lineage>
        <taxon>Eukaryota</taxon>
        <taxon>Viridiplantae</taxon>
        <taxon>Streptophyta</taxon>
        <taxon>Embryophyta</taxon>
        <taxon>Tracheophyta</taxon>
        <taxon>Spermatophyta</taxon>
        <taxon>Magnoliopsida</taxon>
        <taxon>Liliopsida</taxon>
        <taxon>Poales</taxon>
        <taxon>Poaceae</taxon>
        <taxon>BOP clade</taxon>
        <taxon>Pooideae</taxon>
        <taxon>Triticodae</taxon>
        <taxon>Triticeae</taxon>
        <taxon>Triticinae</taxon>
        <taxon>Triticum</taxon>
    </lineage>
</organism>
<dbReference type="Gramene" id="TraesPARA_EIv1.0_1134640.1">
    <property type="protein sequence ID" value="TraesPARA_EIv1.0_1134640.1.CDS1"/>
    <property type="gene ID" value="TraesPARA_EIv1.0_1134640"/>
</dbReference>
<keyword evidence="2" id="KW-0677">Repeat</keyword>
<evidence type="ECO:0000256" key="1">
    <source>
        <dbReference type="ARBA" id="ARBA00007626"/>
    </source>
</evidence>
<feature type="repeat" description="PPR" evidence="4">
    <location>
        <begin position="560"/>
        <end position="594"/>
    </location>
</feature>
<feature type="region of interest" description="Disordered" evidence="5">
    <location>
        <begin position="1"/>
        <end position="23"/>
    </location>
</feature>
<dbReference type="PROSITE" id="PS51375">
    <property type="entry name" value="PPR"/>
    <property type="match status" value="10"/>
</dbReference>
<feature type="repeat" description="PPR" evidence="4">
    <location>
        <begin position="343"/>
        <end position="377"/>
    </location>
</feature>
<dbReference type="Gramene" id="TraesCAD_scaffold_011453_01G000200.1">
    <property type="protein sequence ID" value="TraesCAD_scaffold_011453_01G000200.1"/>
    <property type="gene ID" value="TraesCAD_scaffold_011453_01G000200"/>
</dbReference>
<evidence type="ECO:0000256" key="4">
    <source>
        <dbReference type="PROSITE-ProRule" id="PRU00708"/>
    </source>
</evidence>
<protein>
    <recommendedName>
        <fullName evidence="6">Pentatricopeptide repeat-containing protein-mitochondrial domain-containing protein</fullName>
    </recommendedName>
</protein>
<dbReference type="AlphaFoldDB" id="A0A3B6H1E2"/>
<dbReference type="Pfam" id="PF13041">
    <property type="entry name" value="PPR_2"/>
    <property type="match status" value="2"/>
</dbReference>
<comment type="similarity">
    <text evidence="1">Belongs to the PPR family. P subfamily.</text>
</comment>
<dbReference type="InterPro" id="IPR011990">
    <property type="entry name" value="TPR-like_helical_dom_sf"/>
</dbReference>
<feature type="domain" description="Pentatricopeptide repeat-containing protein-mitochondrial" evidence="6">
    <location>
        <begin position="174"/>
        <end position="282"/>
    </location>
</feature>
<dbReference type="Gramene" id="TraesCLE_scaffold_032208_01G000200.1">
    <property type="protein sequence ID" value="TraesCLE_scaffold_032208_01G000200.1"/>
    <property type="gene ID" value="TraesCLE_scaffold_032208_01G000200"/>
</dbReference>
<dbReference type="InterPro" id="IPR002885">
    <property type="entry name" value="PPR_rpt"/>
</dbReference>
<dbReference type="SMR" id="A0A3B6H1E2"/>
<dbReference type="PANTHER" id="PTHR47447">
    <property type="entry name" value="OS03G0856100 PROTEIN"/>
    <property type="match status" value="1"/>
</dbReference>
<sequence length="704" mass="76587">MPPLRSDAPFCSDKCPNPARCVSQTSLPAPKNLLSVSRLPRHSRTPRPMPPTAAAAAALPSPSPHRHRGPAASAKSIWLNPNLPSSHPLHRHKSAELQRQDHAPDIAALVAALSAARAAPDLAAALSSHRPVSPRLLCTLLSRLPDPRRGVALLDLLAPDLPSSALLVPYNLLLRAASRAGQLRLASGLLLEMRERGVAADGFSYSTLLAALTRAGHLDHALTFLPLMEADAVAPDLVLFSNLIHLALRAGDAPKALALFSRLRAAGIRPDLKAYNAAIAAYCKSDLLRDAKRLLLHDVPADGVAPDAESYAPVLAALARRGRHLAAVSLFSHMRAVARVKPDLSVFNIVLNAYGQLDLARDADRLFWSMRRAGVPPSVVTYNTMLRVYGDAGLFGEAVHLFGLMCSTASDGGGGNNGAVRPNVVTYNTMIAIHGKALEDDKAGSLVQQMQAGGIQPNAVTYSTVLSIWVKAGKLDRAAKLFEKLRESGTEMDPVLYQTMVVAYERAGLVSQSKRLLRELRDPDQAIPKESAMKILASAGRVEEAAWLFRRAVHTGEVKDPSVHRAMMGLFAKNRRHRSVVEVFDEMRKLGHLPDSETIAVTMNAYGKLKEFDKAAGLYRALREEGCVFSDRVHFQMLSLLGAQQDFEALERLVGELGHDPSIDKRELYLVSAGVYERAYRFDEAAQIISQIRSSNDFRVQKLR</sequence>
<reference evidence="7" key="2">
    <citation type="submission" date="2018-10" db="UniProtKB">
        <authorList>
            <consortium name="EnsemblPlants"/>
        </authorList>
    </citation>
    <scope>IDENTIFICATION</scope>
</reference>
<feature type="repeat" description="PPR" evidence="4">
    <location>
        <begin position="458"/>
        <end position="492"/>
    </location>
</feature>
<accession>A0A3B6H1E2</accession>
<feature type="region of interest" description="Disordered" evidence="5">
    <location>
        <begin position="36"/>
        <end position="73"/>
    </location>
</feature>
<dbReference type="Gramene" id="TraesWEE_scaffold_036690_01G000100.1">
    <property type="protein sequence ID" value="TraesWEE_scaffold_036690_01G000100.1"/>
    <property type="gene ID" value="TraesWEE_scaffold_036690_01G000100"/>
</dbReference>
<dbReference type="NCBIfam" id="TIGR00756">
    <property type="entry name" value="PPR"/>
    <property type="match status" value="7"/>
</dbReference>